<dbReference type="PIRSF" id="PIRSF000441">
    <property type="entry name" value="CysE"/>
    <property type="match status" value="1"/>
</dbReference>
<dbReference type="Proteomes" id="UP001597131">
    <property type="component" value="Unassembled WGS sequence"/>
</dbReference>
<protein>
    <recommendedName>
        <fullName evidence="5">Serine acetyltransferase</fullName>
        <ecNumber evidence="5">2.3.1.30</ecNumber>
    </recommendedName>
</protein>
<accession>A0ABW3NRD0</accession>
<dbReference type="PANTHER" id="PTHR42811">
    <property type="entry name" value="SERINE ACETYLTRANSFERASE"/>
    <property type="match status" value="1"/>
</dbReference>
<dbReference type="Pfam" id="PF00132">
    <property type="entry name" value="Hexapep"/>
    <property type="match status" value="1"/>
</dbReference>
<evidence type="ECO:0000256" key="1">
    <source>
        <dbReference type="ARBA" id="ARBA00007274"/>
    </source>
</evidence>
<evidence type="ECO:0000313" key="6">
    <source>
        <dbReference type="EMBL" id="MFD1095255.1"/>
    </source>
</evidence>
<comment type="caution">
    <text evidence="6">The sequence shown here is derived from an EMBL/GenBank/DDBJ whole genome shotgun (WGS) entry which is preliminary data.</text>
</comment>
<evidence type="ECO:0000256" key="3">
    <source>
        <dbReference type="ARBA" id="ARBA00022737"/>
    </source>
</evidence>
<keyword evidence="2 5" id="KW-0808">Transferase</keyword>
<dbReference type="PROSITE" id="PS00101">
    <property type="entry name" value="HEXAPEP_TRANSFERASES"/>
    <property type="match status" value="1"/>
</dbReference>
<dbReference type="InterPro" id="IPR005881">
    <property type="entry name" value="Ser_O-AcTrfase"/>
</dbReference>
<keyword evidence="3" id="KW-0677">Repeat</keyword>
<evidence type="ECO:0000313" key="7">
    <source>
        <dbReference type="Proteomes" id="UP001597131"/>
    </source>
</evidence>
<dbReference type="EMBL" id="JBHTLI010000001">
    <property type="protein sequence ID" value="MFD1095255.1"/>
    <property type="molecule type" value="Genomic_DNA"/>
</dbReference>
<name>A0ABW3NRD0_9FLAO</name>
<gene>
    <name evidence="6" type="ORF">ACFQ3Q_05795</name>
</gene>
<dbReference type="RefSeq" id="WP_380743845.1">
    <property type="nucleotide sequence ID" value="NZ_JBHTLI010000001.1"/>
</dbReference>
<dbReference type="InterPro" id="IPR011004">
    <property type="entry name" value="Trimer_LpxA-like_sf"/>
</dbReference>
<keyword evidence="4 5" id="KW-0012">Acyltransferase</keyword>
<dbReference type="InterPro" id="IPR001451">
    <property type="entry name" value="Hexapep"/>
</dbReference>
<sequence>MLRKFNADLKKYKKYGKKSSMSLLLTQQGLWALFVYRVNNSIYRKKIPAVLKRPLLFIGLFFQKLMEIITGISLPYSASIGESCYIGHFGGVIVNSMAIIGRNCNISQGVTIGVSGKGSKRGVPVIGENVYIGVNAVIAGKITIGDNVVIAANSLVTRSVLDNKTVMGVPAEVISENVSNSYI</sequence>
<dbReference type="Gene3D" id="2.160.10.10">
    <property type="entry name" value="Hexapeptide repeat proteins"/>
    <property type="match status" value="1"/>
</dbReference>
<keyword evidence="7" id="KW-1185">Reference proteome</keyword>
<evidence type="ECO:0000256" key="4">
    <source>
        <dbReference type="ARBA" id="ARBA00023315"/>
    </source>
</evidence>
<dbReference type="SUPFAM" id="SSF51161">
    <property type="entry name" value="Trimeric LpxA-like enzymes"/>
    <property type="match status" value="1"/>
</dbReference>
<dbReference type="InterPro" id="IPR045304">
    <property type="entry name" value="LbH_SAT"/>
</dbReference>
<evidence type="ECO:0000256" key="5">
    <source>
        <dbReference type="PIRNR" id="PIRNR000441"/>
    </source>
</evidence>
<reference evidence="7" key="1">
    <citation type="journal article" date="2019" name="Int. J. Syst. Evol. Microbiol.">
        <title>The Global Catalogue of Microorganisms (GCM) 10K type strain sequencing project: providing services to taxonomists for standard genome sequencing and annotation.</title>
        <authorList>
            <consortium name="The Broad Institute Genomics Platform"/>
            <consortium name="The Broad Institute Genome Sequencing Center for Infectious Disease"/>
            <person name="Wu L."/>
            <person name="Ma J."/>
        </authorList>
    </citation>
    <scope>NUCLEOTIDE SEQUENCE [LARGE SCALE GENOMIC DNA]</scope>
    <source>
        <strain evidence="7">CCUG 64793</strain>
    </source>
</reference>
<evidence type="ECO:0000256" key="2">
    <source>
        <dbReference type="ARBA" id="ARBA00022679"/>
    </source>
</evidence>
<proteinExistence type="inferred from homology"/>
<comment type="catalytic activity">
    <reaction evidence="5">
        <text>L-serine + acetyl-CoA = O-acetyl-L-serine + CoA</text>
        <dbReference type="Rhea" id="RHEA:24560"/>
        <dbReference type="ChEBI" id="CHEBI:33384"/>
        <dbReference type="ChEBI" id="CHEBI:57287"/>
        <dbReference type="ChEBI" id="CHEBI:57288"/>
        <dbReference type="ChEBI" id="CHEBI:58340"/>
        <dbReference type="EC" id="2.3.1.30"/>
    </reaction>
</comment>
<dbReference type="InterPro" id="IPR018357">
    <property type="entry name" value="Hexapep_transf_CS"/>
</dbReference>
<dbReference type="CDD" id="cd03354">
    <property type="entry name" value="LbH_SAT"/>
    <property type="match status" value="1"/>
</dbReference>
<dbReference type="EC" id="2.3.1.30" evidence="5"/>
<organism evidence="6 7">
    <name type="scientific">Salegentibacter chungangensis</name>
    <dbReference type="NCBI Taxonomy" id="1335724"/>
    <lineage>
        <taxon>Bacteria</taxon>
        <taxon>Pseudomonadati</taxon>
        <taxon>Bacteroidota</taxon>
        <taxon>Flavobacteriia</taxon>
        <taxon>Flavobacteriales</taxon>
        <taxon>Flavobacteriaceae</taxon>
        <taxon>Salegentibacter</taxon>
    </lineage>
</organism>
<comment type="similarity">
    <text evidence="1 5">Belongs to the transferase hexapeptide repeat family.</text>
</comment>
<dbReference type="GO" id="GO:0009001">
    <property type="term" value="F:serine O-acetyltransferase activity"/>
    <property type="evidence" value="ECO:0007669"/>
    <property type="project" value="UniProtKB-EC"/>
</dbReference>